<reference evidence="1 2" key="1">
    <citation type="submission" date="2017-05" db="EMBL/GenBank/DDBJ databases">
        <title>Genome sequence of Candidatus Fukatsuia symbiotica and Candidatus Hamiltonella defensa from Acyrthosiphon pisum strain 5D.</title>
        <authorList>
            <person name="Patel V.A."/>
            <person name="Chevignon G."/>
            <person name="Russell J.A."/>
            <person name="Oliver K.M."/>
        </authorList>
    </citation>
    <scope>NUCLEOTIDE SEQUENCE [LARGE SCALE GENOMIC DNA]</scope>
    <source>
        <strain evidence="1 2">5D</strain>
    </source>
</reference>
<dbReference type="RefSeq" id="WP_119797260.1">
    <property type="nucleotide sequence ID" value="NZ_CP021659.1"/>
</dbReference>
<dbReference type="EMBL" id="CP021659">
    <property type="protein sequence ID" value="AWK13866.1"/>
    <property type="molecule type" value="Genomic_DNA"/>
</dbReference>
<keyword evidence="2" id="KW-1185">Reference proteome</keyword>
<evidence type="ECO:0000313" key="2">
    <source>
        <dbReference type="Proteomes" id="UP000261875"/>
    </source>
</evidence>
<dbReference type="Proteomes" id="UP000261875">
    <property type="component" value="Chromosome"/>
</dbReference>
<gene>
    <name evidence="1" type="ORF">CCS41_04275</name>
</gene>
<name>A0A2U8I3Z8_9GAMM</name>
<protein>
    <submittedName>
        <fullName evidence="1">Uncharacterized protein</fullName>
    </submittedName>
</protein>
<dbReference type="KEGG" id="fsm:CCS41_04275"/>
<proteinExistence type="predicted"/>
<accession>A0A2U8I3Z8</accession>
<evidence type="ECO:0000313" key="1">
    <source>
        <dbReference type="EMBL" id="AWK13866.1"/>
    </source>
</evidence>
<organism evidence="1 2">
    <name type="scientific">Candidatus Fukatsuia symbiotica</name>
    <dbReference type="NCBI Taxonomy" id="1878942"/>
    <lineage>
        <taxon>Bacteria</taxon>
        <taxon>Pseudomonadati</taxon>
        <taxon>Pseudomonadota</taxon>
        <taxon>Gammaproteobacteria</taxon>
        <taxon>Enterobacterales</taxon>
        <taxon>Yersiniaceae</taxon>
        <taxon>Candidatus Fukatsuia</taxon>
    </lineage>
</organism>
<dbReference type="AlphaFoldDB" id="A0A2U8I3Z8"/>
<sequence>MSIQSAIGPDPRRNAHNFAAGRQRWLRKGAQQLVRAMLSARSGMWLKDLSMNDCLCIPRQRSSAENCASIREVVLHWEKELKYDCQKMFTYWIAIAPNAYAA</sequence>